<dbReference type="AlphaFoldDB" id="K2FXQ0"/>
<evidence type="ECO:0000313" key="2">
    <source>
        <dbReference type="EMBL" id="EKE26642.1"/>
    </source>
</evidence>
<feature type="signal peptide" evidence="1">
    <location>
        <begin position="1"/>
        <end position="24"/>
    </location>
</feature>
<protein>
    <submittedName>
        <fullName evidence="2">Uncharacterized protein</fullName>
    </submittedName>
</protein>
<name>K2FXQ0_9BACT</name>
<reference evidence="2" key="1">
    <citation type="journal article" date="2012" name="Science">
        <title>Fermentation, hydrogen, and sulfur metabolism in multiple uncultivated bacterial phyla.</title>
        <authorList>
            <person name="Wrighton K.C."/>
            <person name="Thomas B.C."/>
            <person name="Sharon I."/>
            <person name="Miller C.S."/>
            <person name="Castelle C.J."/>
            <person name="VerBerkmoes N.C."/>
            <person name="Wilkins M.J."/>
            <person name="Hettich R.L."/>
            <person name="Lipton M.S."/>
            <person name="Williams K.H."/>
            <person name="Long P.E."/>
            <person name="Banfield J.F."/>
        </authorList>
    </citation>
    <scope>NUCLEOTIDE SEQUENCE [LARGE SCALE GENOMIC DNA]</scope>
</reference>
<dbReference type="EMBL" id="AMFJ01000725">
    <property type="protein sequence ID" value="EKE26642.1"/>
    <property type="molecule type" value="Genomic_DNA"/>
</dbReference>
<accession>K2FXQ0</accession>
<proteinExistence type="predicted"/>
<evidence type="ECO:0000256" key="1">
    <source>
        <dbReference type="SAM" id="SignalP"/>
    </source>
</evidence>
<gene>
    <name evidence="2" type="ORF">ACD_4C00209G0001</name>
</gene>
<sequence length="253" mass="28515">MGKIKYSFVFLIIVSLISMNFAFAGDVNSTSTSDIKPNKFNFADRSNCEINKTIISNRVRISWINSESPITVSGWTISINSEADTSGKVSNWDYVTIRVACPSTYSTKSIISVDIGWIKDTFSITSKKDPTDKVPNKFSITPKIWLERDTEYVSNAKLINWFNSDVSVTASGGLMKIFSYTKNAKWRLTFSWETEWITKWTLSPNSKIIVKAKSSVNYGTISEVVITAWWVSGSFKIKTKKWPTQEDAVTTGQ</sequence>
<comment type="caution">
    <text evidence="2">The sequence shown here is derived from an EMBL/GenBank/DDBJ whole genome shotgun (WGS) entry which is preliminary data.</text>
</comment>
<feature type="chain" id="PRO_5017212339" evidence="1">
    <location>
        <begin position="25"/>
        <end position="253"/>
    </location>
</feature>
<organism evidence="2">
    <name type="scientific">uncultured bacterium</name>
    <name type="common">gcode 4</name>
    <dbReference type="NCBI Taxonomy" id="1234023"/>
    <lineage>
        <taxon>Bacteria</taxon>
        <taxon>environmental samples</taxon>
    </lineage>
</organism>
<keyword evidence="1" id="KW-0732">Signal</keyword>